<reference evidence="1 2" key="1">
    <citation type="submission" date="2018-10" db="EMBL/GenBank/DDBJ databases">
        <title>Draft genome sequence of the microsporidian Tubulinosema ratisbonensis.</title>
        <authorList>
            <person name="Polonais V."/>
            <person name="Peyretaillade E."/>
            <person name="Niehus S."/>
            <person name="Wawrzyniak I."/>
            <person name="Franchet A."/>
            <person name="Gaspin C."/>
            <person name="Reichstadt M."/>
            <person name="Belser C."/>
            <person name="Labadie K."/>
            <person name="Delbac F."/>
            <person name="Ferrandon D."/>
        </authorList>
    </citation>
    <scope>NUCLEOTIDE SEQUENCE [LARGE SCALE GENOMIC DNA]</scope>
    <source>
        <strain evidence="1 2">Franzen</strain>
    </source>
</reference>
<proteinExistence type="predicted"/>
<comment type="caution">
    <text evidence="1">The sequence shown here is derived from an EMBL/GenBank/DDBJ whole genome shotgun (WGS) entry which is preliminary data.</text>
</comment>
<sequence>MNYNELIDELNLRKERNEGFLDILKKIEEIDDCDNQLHKEVTLAVDYLYLEEKDKGLKYALRSVKTFSNLLKTVFLTKEEKEYFTELLENALKVLFEVCHDKFYKILNTKICFYIQNFGKNLFFEICQKIFESQKFVLLFYALKIINLTQLSCFKQLFNLVYILYSCKELSIFLDLIVEMFLKPDNPDNIKIILNNFELVFERVKVSDDILIFLKINLFCFEKVSMNDIFDLCINDPNLFYQVYFNCLKVNKVDLFKKLIILFNENKSILSDKHNNIIKNIKLNNLTTFYNCKEDLTLTKQYFSLLFSKKEYNKIIDFYENNQINLKDSLFFDTLTYKCYLEINQLIKANNLDHKITFIEDYSILKYKIILYTKLTNHISVINLFNNLTDKHLFIKLMKVLYLTNSPKLTEIVYLFMNKFEVNIYILKVFISLLFISDLSVHERGAFNLSIVKPIKVKEIQKELRNFLSKVIYNTIIETYNHKSNLLIKLTNLLYKVKKSYENIFLILFCYFNFSFNNQIIKKTQKMYNKFIKKDHKPSENFYNINILYFILLKKEECYNNLLPLNKLSENNLIFLVEIISKSEDINKKVSVILECKNRNINFDLIIENTTNVNLLCLFEKISLFFDIKKYFNLLDRLKENIYDEYLIERINKLKESFIIKHLK</sequence>
<dbReference type="OrthoDB" id="2191781at2759"/>
<evidence type="ECO:0000313" key="1">
    <source>
        <dbReference type="EMBL" id="RVD93462.1"/>
    </source>
</evidence>
<evidence type="ECO:0000313" key="2">
    <source>
        <dbReference type="Proteomes" id="UP000282876"/>
    </source>
</evidence>
<name>A0A437AQR6_9MICR</name>
<accession>A0A437AQR6</accession>
<dbReference type="AlphaFoldDB" id="A0A437AQR6"/>
<dbReference type="Proteomes" id="UP000282876">
    <property type="component" value="Unassembled WGS sequence"/>
</dbReference>
<gene>
    <name evidence="1" type="ORF">TUBRATIS_000030</name>
</gene>
<dbReference type="EMBL" id="RCSS01000002">
    <property type="protein sequence ID" value="RVD93462.1"/>
    <property type="molecule type" value="Genomic_DNA"/>
</dbReference>
<dbReference type="VEuPathDB" id="MicrosporidiaDB:TUBRATIS_000030"/>
<protein>
    <submittedName>
        <fullName evidence="1">Uncharacterized protein</fullName>
    </submittedName>
</protein>
<organism evidence="1 2">
    <name type="scientific">Tubulinosema ratisbonensis</name>
    <dbReference type="NCBI Taxonomy" id="291195"/>
    <lineage>
        <taxon>Eukaryota</taxon>
        <taxon>Fungi</taxon>
        <taxon>Fungi incertae sedis</taxon>
        <taxon>Microsporidia</taxon>
        <taxon>Tubulinosematoidea</taxon>
        <taxon>Tubulinosematidae</taxon>
        <taxon>Tubulinosema</taxon>
    </lineage>
</organism>
<keyword evidence="2" id="KW-1185">Reference proteome</keyword>